<proteinExistence type="predicted"/>
<reference evidence="1 2" key="1">
    <citation type="submission" date="2018-11" db="EMBL/GenBank/DDBJ databases">
        <authorList>
            <person name="Criscuolo A."/>
        </authorList>
    </citation>
    <scope>NUCLEOTIDE SEQUENCE [LARGE SCALE GENOMIC DNA]</scope>
    <source>
        <strain evidence="1">ATB-66</strain>
    </source>
</reference>
<evidence type="ECO:0000313" key="2">
    <source>
        <dbReference type="Proteomes" id="UP000270468"/>
    </source>
</evidence>
<dbReference type="RefSeq" id="WP_160117532.1">
    <property type="nucleotide sequence ID" value="NZ_CBCRXF010000013.1"/>
</dbReference>
<dbReference type="EMBL" id="UXAV01000012">
    <property type="protein sequence ID" value="VDC18194.1"/>
    <property type="molecule type" value="Genomic_DNA"/>
</dbReference>
<name>A0A3P5WSU6_9BACL</name>
<organism evidence="1 2">
    <name type="scientific">Filibacter tadaridae</name>
    <dbReference type="NCBI Taxonomy" id="2483811"/>
    <lineage>
        <taxon>Bacteria</taxon>
        <taxon>Bacillati</taxon>
        <taxon>Bacillota</taxon>
        <taxon>Bacilli</taxon>
        <taxon>Bacillales</taxon>
        <taxon>Caryophanaceae</taxon>
        <taxon>Filibacter</taxon>
    </lineage>
</organism>
<dbReference type="OrthoDB" id="2427839at2"/>
<sequence length="56" mass="6713">MEQLPVDQTEMELRKDQDFNALLKMIGEGSPIHEIHMETMDQLRDFQEHELPPEYQ</sequence>
<keyword evidence="2" id="KW-1185">Reference proteome</keyword>
<evidence type="ECO:0000313" key="1">
    <source>
        <dbReference type="EMBL" id="VDC18194.1"/>
    </source>
</evidence>
<gene>
    <name evidence="1" type="ORF">FILTAD_00115</name>
</gene>
<dbReference type="AlphaFoldDB" id="A0A3P5WSU6"/>
<protein>
    <submittedName>
        <fullName evidence="1">Uncharacterized protein</fullName>
    </submittedName>
</protein>
<dbReference type="Proteomes" id="UP000270468">
    <property type="component" value="Unassembled WGS sequence"/>
</dbReference>
<accession>A0A3P5WSU6</accession>